<name>A0ACB8Y473_ARCLA</name>
<organism evidence="1 2">
    <name type="scientific">Arctium lappa</name>
    <name type="common">Greater burdock</name>
    <name type="synonym">Lappa major</name>
    <dbReference type="NCBI Taxonomy" id="4217"/>
    <lineage>
        <taxon>Eukaryota</taxon>
        <taxon>Viridiplantae</taxon>
        <taxon>Streptophyta</taxon>
        <taxon>Embryophyta</taxon>
        <taxon>Tracheophyta</taxon>
        <taxon>Spermatophyta</taxon>
        <taxon>Magnoliopsida</taxon>
        <taxon>eudicotyledons</taxon>
        <taxon>Gunneridae</taxon>
        <taxon>Pentapetalae</taxon>
        <taxon>asterids</taxon>
        <taxon>campanulids</taxon>
        <taxon>Asterales</taxon>
        <taxon>Asteraceae</taxon>
        <taxon>Carduoideae</taxon>
        <taxon>Cardueae</taxon>
        <taxon>Arctiinae</taxon>
        <taxon>Arctium</taxon>
    </lineage>
</organism>
<evidence type="ECO:0000313" key="2">
    <source>
        <dbReference type="Proteomes" id="UP001055879"/>
    </source>
</evidence>
<evidence type="ECO:0000313" key="1">
    <source>
        <dbReference type="EMBL" id="KAI3678210.1"/>
    </source>
</evidence>
<reference evidence="1 2" key="2">
    <citation type="journal article" date="2022" name="Mol. Ecol. Resour.">
        <title>The genomes of chicory, endive, great burdock and yacon provide insights into Asteraceae paleo-polyploidization history and plant inulin production.</title>
        <authorList>
            <person name="Fan W."/>
            <person name="Wang S."/>
            <person name="Wang H."/>
            <person name="Wang A."/>
            <person name="Jiang F."/>
            <person name="Liu H."/>
            <person name="Zhao H."/>
            <person name="Xu D."/>
            <person name="Zhang Y."/>
        </authorList>
    </citation>
    <scope>NUCLEOTIDE SEQUENCE [LARGE SCALE GENOMIC DNA]</scope>
    <source>
        <strain evidence="2">cv. Niubang</strain>
    </source>
</reference>
<keyword evidence="2" id="KW-1185">Reference proteome</keyword>
<reference evidence="2" key="1">
    <citation type="journal article" date="2022" name="Mol. Ecol. Resour.">
        <title>The genomes of chicory, endive, great burdock and yacon provide insights into Asteraceae palaeo-polyploidization history and plant inulin production.</title>
        <authorList>
            <person name="Fan W."/>
            <person name="Wang S."/>
            <person name="Wang H."/>
            <person name="Wang A."/>
            <person name="Jiang F."/>
            <person name="Liu H."/>
            <person name="Zhao H."/>
            <person name="Xu D."/>
            <person name="Zhang Y."/>
        </authorList>
    </citation>
    <scope>NUCLEOTIDE SEQUENCE [LARGE SCALE GENOMIC DNA]</scope>
    <source>
        <strain evidence="2">cv. Niubang</strain>
    </source>
</reference>
<sequence length="111" mass="12829">MSCSFCICVMEILSYNPNISLLHPQIFTLKKILRHSLRRYNSLPSLLSGRFFHLLHQASIEIMLCRSVEKDICDGKSTILLVIKRTYEVRCSSSIFRVCTFLSWISKAAKE</sequence>
<protein>
    <submittedName>
        <fullName evidence="1">Uncharacterized protein</fullName>
    </submittedName>
</protein>
<accession>A0ACB8Y473</accession>
<dbReference type="Proteomes" id="UP001055879">
    <property type="component" value="Linkage Group LG14"/>
</dbReference>
<dbReference type="EMBL" id="CM042060">
    <property type="protein sequence ID" value="KAI3678210.1"/>
    <property type="molecule type" value="Genomic_DNA"/>
</dbReference>
<comment type="caution">
    <text evidence="1">The sequence shown here is derived from an EMBL/GenBank/DDBJ whole genome shotgun (WGS) entry which is preliminary data.</text>
</comment>
<gene>
    <name evidence="1" type="ORF">L6452_37495</name>
</gene>
<proteinExistence type="predicted"/>